<feature type="transmembrane region" description="Helical" evidence="8">
    <location>
        <begin position="136"/>
        <end position="165"/>
    </location>
</feature>
<organism evidence="9 10">
    <name type="scientific">Williamsia serinedens</name>
    <dbReference type="NCBI Taxonomy" id="391736"/>
    <lineage>
        <taxon>Bacteria</taxon>
        <taxon>Bacillati</taxon>
        <taxon>Actinomycetota</taxon>
        <taxon>Actinomycetes</taxon>
        <taxon>Mycobacteriales</taxon>
        <taxon>Nocardiaceae</taxon>
        <taxon>Williamsia</taxon>
    </lineage>
</organism>
<comment type="caution">
    <text evidence="9">The sequence shown here is derived from an EMBL/GenBank/DDBJ whole genome shotgun (WGS) entry which is preliminary data.</text>
</comment>
<keyword evidence="7 8" id="KW-0472">Membrane</keyword>
<feature type="transmembrane region" description="Helical" evidence="8">
    <location>
        <begin position="201"/>
        <end position="222"/>
    </location>
</feature>
<evidence type="ECO:0000313" key="9">
    <source>
        <dbReference type="EMBL" id="MCP2160666.1"/>
    </source>
</evidence>
<comment type="subcellular location">
    <subcellularLocation>
        <location evidence="1 8">Cell membrane</location>
        <topology evidence="1 8">Multi-pass membrane protein</topology>
    </subcellularLocation>
</comment>
<accession>A0ABT1H0K8</accession>
<dbReference type="Pfam" id="PF01925">
    <property type="entry name" value="TauE"/>
    <property type="match status" value="1"/>
</dbReference>
<dbReference type="Proteomes" id="UP001205740">
    <property type="component" value="Unassembled WGS sequence"/>
</dbReference>
<dbReference type="PANTHER" id="PTHR30269">
    <property type="entry name" value="TRANSMEMBRANE PROTEIN YFCA"/>
    <property type="match status" value="1"/>
</dbReference>
<keyword evidence="3" id="KW-0813">Transport</keyword>
<gene>
    <name evidence="9" type="ORF">LX12_001853</name>
</gene>
<proteinExistence type="inferred from homology"/>
<evidence type="ECO:0000256" key="2">
    <source>
        <dbReference type="ARBA" id="ARBA00009142"/>
    </source>
</evidence>
<evidence type="ECO:0000256" key="1">
    <source>
        <dbReference type="ARBA" id="ARBA00004651"/>
    </source>
</evidence>
<dbReference type="EMBL" id="JAMTCG010000003">
    <property type="protein sequence ID" value="MCP2160666.1"/>
    <property type="molecule type" value="Genomic_DNA"/>
</dbReference>
<name>A0ABT1H0K8_9NOCA</name>
<evidence type="ECO:0000256" key="6">
    <source>
        <dbReference type="ARBA" id="ARBA00022989"/>
    </source>
</evidence>
<evidence type="ECO:0000256" key="7">
    <source>
        <dbReference type="ARBA" id="ARBA00023136"/>
    </source>
</evidence>
<evidence type="ECO:0000313" key="10">
    <source>
        <dbReference type="Proteomes" id="UP001205740"/>
    </source>
</evidence>
<keyword evidence="10" id="KW-1185">Reference proteome</keyword>
<reference evidence="9 10" key="1">
    <citation type="submission" date="2022-06" db="EMBL/GenBank/DDBJ databases">
        <title>Genomic Encyclopedia of Archaeal and Bacterial Type Strains, Phase II (KMG-II): from individual species to whole genera.</title>
        <authorList>
            <person name="Goeker M."/>
        </authorList>
    </citation>
    <scope>NUCLEOTIDE SEQUENCE [LARGE SCALE GENOMIC DNA]</scope>
    <source>
        <strain evidence="9 10">DSM 45037</strain>
    </source>
</reference>
<dbReference type="InterPro" id="IPR052017">
    <property type="entry name" value="TSUP"/>
</dbReference>
<protein>
    <recommendedName>
        <fullName evidence="8">Probable membrane transporter protein</fullName>
    </recommendedName>
</protein>
<keyword evidence="5 8" id="KW-0812">Transmembrane</keyword>
<keyword evidence="4 8" id="KW-1003">Cell membrane</keyword>
<evidence type="ECO:0000256" key="4">
    <source>
        <dbReference type="ARBA" id="ARBA00022475"/>
    </source>
</evidence>
<dbReference type="PANTHER" id="PTHR30269:SF0">
    <property type="entry name" value="MEMBRANE TRANSPORTER PROTEIN YFCA-RELATED"/>
    <property type="match status" value="1"/>
</dbReference>
<dbReference type="InterPro" id="IPR002781">
    <property type="entry name" value="TM_pro_TauE-like"/>
</dbReference>
<keyword evidence="6 8" id="KW-1133">Transmembrane helix</keyword>
<feature type="transmembrane region" description="Helical" evidence="8">
    <location>
        <begin position="171"/>
        <end position="194"/>
    </location>
</feature>
<feature type="transmembrane region" description="Helical" evidence="8">
    <location>
        <begin position="228"/>
        <end position="247"/>
    </location>
</feature>
<evidence type="ECO:0000256" key="5">
    <source>
        <dbReference type="ARBA" id="ARBA00022692"/>
    </source>
</evidence>
<evidence type="ECO:0000256" key="3">
    <source>
        <dbReference type="ARBA" id="ARBA00022448"/>
    </source>
</evidence>
<feature type="transmembrane region" description="Helical" evidence="8">
    <location>
        <begin position="105"/>
        <end position="124"/>
    </location>
</feature>
<comment type="similarity">
    <text evidence="2 8">Belongs to the 4-toluene sulfonate uptake permease (TSUP) (TC 2.A.102) family.</text>
</comment>
<evidence type="ECO:0000256" key="8">
    <source>
        <dbReference type="RuleBase" id="RU363041"/>
    </source>
</evidence>
<sequence>MIAMTLSTLVLLVVAGFGAGLVGYITGLASLVSYPALLLAGLSPLAANVTNTVALVSVGVGSTAQAGSSLLDDRRRLTMLGAIAVVGGLIGAGVLLVSPAGSFEAIVPFLVAIAAVAVLIQPVLRHAAGHREMPTVFAVSSFAVAVYGGYFGAGAGVIFLALALVTSAQPLWRAALLKSALLGLSNLSAAVLFAITGPVHWVAAVAMGVGCLAGGWAGPPIVARLPAGPLRVVIGLAGLGLAVWLAVR</sequence>
<feature type="transmembrane region" description="Helical" evidence="8">
    <location>
        <begin position="77"/>
        <end position="99"/>
    </location>
</feature>